<organism evidence="3 4">
    <name type="scientific">Protomyces lactucae-debilis</name>
    <dbReference type="NCBI Taxonomy" id="2754530"/>
    <lineage>
        <taxon>Eukaryota</taxon>
        <taxon>Fungi</taxon>
        <taxon>Dikarya</taxon>
        <taxon>Ascomycota</taxon>
        <taxon>Taphrinomycotina</taxon>
        <taxon>Taphrinomycetes</taxon>
        <taxon>Taphrinales</taxon>
        <taxon>Protomycetaceae</taxon>
        <taxon>Protomyces</taxon>
    </lineage>
</organism>
<comment type="caution">
    <text evidence="3">The sequence shown here is derived from an EMBL/GenBank/DDBJ whole genome shotgun (WGS) entry which is preliminary data.</text>
</comment>
<evidence type="ECO:0000256" key="1">
    <source>
        <dbReference type="SAM" id="Coils"/>
    </source>
</evidence>
<dbReference type="GeneID" id="63783008"/>
<evidence type="ECO:0008006" key="5">
    <source>
        <dbReference type="Google" id="ProtNLM"/>
    </source>
</evidence>
<evidence type="ECO:0000256" key="2">
    <source>
        <dbReference type="SAM" id="MobiDB-lite"/>
    </source>
</evidence>
<keyword evidence="4" id="KW-1185">Reference proteome</keyword>
<feature type="coiled-coil region" evidence="1">
    <location>
        <begin position="301"/>
        <end position="335"/>
    </location>
</feature>
<feature type="region of interest" description="Disordered" evidence="2">
    <location>
        <begin position="1"/>
        <end position="107"/>
    </location>
</feature>
<name>A0A1Y2FD87_PROLT</name>
<dbReference type="EMBL" id="MCFI01000010">
    <property type="protein sequence ID" value="ORY81892.1"/>
    <property type="molecule type" value="Genomic_DNA"/>
</dbReference>
<evidence type="ECO:0000313" key="3">
    <source>
        <dbReference type="EMBL" id="ORY81892.1"/>
    </source>
</evidence>
<protein>
    <recommendedName>
        <fullName evidence="5">SWI5-dependent HO expression protein 3</fullName>
    </recommendedName>
</protein>
<evidence type="ECO:0000313" key="4">
    <source>
        <dbReference type="Proteomes" id="UP000193685"/>
    </source>
</evidence>
<feature type="coiled-coil region" evidence="1">
    <location>
        <begin position="209"/>
        <end position="261"/>
    </location>
</feature>
<proteinExistence type="predicted"/>
<dbReference type="AlphaFoldDB" id="A0A1Y2FD87"/>
<dbReference type="STRING" id="56484.A0A1Y2FD87"/>
<feature type="compositionally biased region" description="Basic and acidic residues" evidence="2">
    <location>
        <begin position="13"/>
        <end position="38"/>
    </location>
</feature>
<accession>A0A1Y2FD87</accession>
<keyword evidence="1" id="KW-0175">Coiled coil</keyword>
<reference evidence="3 4" key="1">
    <citation type="submission" date="2016-07" db="EMBL/GenBank/DDBJ databases">
        <title>Pervasive Adenine N6-methylation of Active Genes in Fungi.</title>
        <authorList>
            <consortium name="DOE Joint Genome Institute"/>
            <person name="Mondo S.J."/>
            <person name="Dannebaum R.O."/>
            <person name="Kuo R.C."/>
            <person name="Labutti K."/>
            <person name="Haridas S."/>
            <person name="Kuo A."/>
            <person name="Salamov A."/>
            <person name="Ahrendt S.R."/>
            <person name="Lipzen A."/>
            <person name="Sullivan W."/>
            <person name="Andreopoulos W.B."/>
            <person name="Clum A."/>
            <person name="Lindquist E."/>
            <person name="Daum C."/>
            <person name="Ramamoorthy G.K."/>
            <person name="Gryganskyi A."/>
            <person name="Culley D."/>
            <person name="Magnuson J.K."/>
            <person name="James T.Y."/>
            <person name="O'Malley M.A."/>
            <person name="Stajich J.E."/>
            <person name="Spatafora J.W."/>
            <person name="Visel A."/>
            <person name="Grigoriev I.V."/>
        </authorList>
    </citation>
    <scope>NUCLEOTIDE SEQUENCE [LARGE SCALE GENOMIC DNA]</scope>
    <source>
        <strain evidence="3 4">12-1054</strain>
    </source>
</reference>
<feature type="compositionally biased region" description="Polar residues" evidence="2">
    <location>
        <begin position="90"/>
        <end position="107"/>
    </location>
</feature>
<sequence>MLHHSMRPTTSNQDRDAETTQMMRDEARIEADRLRKEISQSATELQRLEKLSQQVRQGGYKRSVTPPPLQPSKTTRPASSTNGLEARVPSQGSLRSPTTNGARSSSTGKLIEHLQHEMSGLKLTAESYRRQFESEKGAREALKVKYDDIEGTLSTARVESRSHALSLARSDKALSAAIAEQGRLAGRLKEEEAARQAIEEARQGDVTAIEALKEAIVKEKAMREQVEQEHAVLADHHRRFKEENLVQLAALQEQFAALRKDLVGDASSQKGVQQAQSELAALRTEQAAQLVVIKADRSALAVAREEEARILHETVRQLEEEVARVTAEMEARTGTLEELQGQWEQMKQKAFARSAG</sequence>
<feature type="compositionally biased region" description="Polar residues" evidence="2">
    <location>
        <begin position="71"/>
        <end position="83"/>
    </location>
</feature>
<dbReference type="Proteomes" id="UP000193685">
    <property type="component" value="Unassembled WGS sequence"/>
</dbReference>
<dbReference type="OMA" id="YRVELEY"/>
<dbReference type="RefSeq" id="XP_040725026.1">
    <property type="nucleotide sequence ID" value="XM_040866409.1"/>
</dbReference>
<gene>
    <name evidence="3" type="ORF">BCR37DRAFT_20926</name>
</gene>